<dbReference type="AlphaFoldDB" id="A0A848B1Z6"/>
<dbReference type="Proteomes" id="UP000576225">
    <property type="component" value="Unassembled WGS sequence"/>
</dbReference>
<dbReference type="InterPro" id="IPR055180">
    <property type="entry name" value="HsdR_RecA-like_helicase_dom_2"/>
</dbReference>
<evidence type="ECO:0000313" key="3">
    <source>
        <dbReference type="EMBL" id="NMD89181.1"/>
    </source>
</evidence>
<reference evidence="3 4" key="1">
    <citation type="submission" date="2020-04" db="EMBL/GenBank/DDBJ databases">
        <authorList>
            <person name="Hitch T.C.A."/>
            <person name="Wylensek D."/>
            <person name="Clavel T."/>
        </authorList>
    </citation>
    <scope>NUCLEOTIDE SEQUENCE [LARGE SCALE GENOMIC DNA]</scope>
    <source>
        <strain evidence="3 4">COR2-253-APC-1A</strain>
    </source>
</reference>
<proteinExistence type="predicted"/>
<dbReference type="PANTHER" id="PTHR42927:SF1">
    <property type="entry name" value="HELICASE SUPERFAMILY 1 AND 2 DOMAIN-CONTAINING PROTEIN"/>
    <property type="match status" value="1"/>
</dbReference>
<feature type="domain" description="Restriction endonuclease type I HsdR second RecA-like helicase" evidence="2">
    <location>
        <begin position="219"/>
        <end position="285"/>
    </location>
</feature>
<organism evidence="3 4">
    <name type="scientific">Victivallis vadensis</name>
    <dbReference type="NCBI Taxonomy" id="172901"/>
    <lineage>
        <taxon>Bacteria</taxon>
        <taxon>Pseudomonadati</taxon>
        <taxon>Lentisphaerota</taxon>
        <taxon>Lentisphaeria</taxon>
        <taxon>Victivallales</taxon>
        <taxon>Victivallaceae</taxon>
        <taxon>Victivallis</taxon>
    </lineage>
</organism>
<keyword evidence="3" id="KW-0540">Nuclease</keyword>
<dbReference type="PANTHER" id="PTHR42927">
    <property type="entry name" value="HELICASE SUPERFAMILY 1 AND 2 DOMAIN-CONTAINING PROTEIN"/>
    <property type="match status" value="1"/>
</dbReference>
<evidence type="ECO:0000259" key="2">
    <source>
        <dbReference type="Pfam" id="PF22679"/>
    </source>
</evidence>
<dbReference type="InterPro" id="IPR027417">
    <property type="entry name" value="P-loop_NTPase"/>
</dbReference>
<keyword evidence="3" id="KW-0255">Endonuclease</keyword>
<sequence length="575" mass="66571">DTADALQEYAEFEGKHEEELGDSEDVILKEMVHHGNHKNLSFFAFTATPKARTLSTFGMPQEDGSFKPFHVYSMRQAIEEGFILDVLKNYTTYQNFYRLAKTVEENPEMPTTPAMKAARRFEQMHPHNLQSKAAIIVETYRSITKPAIAGKGKMMVVTASRLAAIRYYHEIQRYLEQQRYDDIEILIAFSGSLKDPADPDGQEYTESGMNKDSHGNRVSEQQTKAVFHDEGNILIVAEKYQTGFDEPLLHSMIVDKKLRDVKAVQTLSRLNRIYPGKEDTFILDFVNTSEEIREAFQPYYQETDLEENININGIYQKKDELRNFKIYNDEDIRKVCEIYSGKRGSEKSRQGRISSALKPVVEMYNSLDSKQRSAFRRTIRAFVKWYQYISQITRMFDRELHQEYLFCSYLSKLLPGDPTATVDLDSILNLEFYKLEKTFEGTIVLEQKQVALPLPEIKPTALPDEPKKSLLDEVIESINAKYQGDFTEADRVIIGDLLQRLLKDDKLRKLARSSDAQIFKNNQFPKIFEETAQNAYIESTERYTKMFEDTAKYFAIMNAVGNALYRECRNSKAKK</sequence>
<dbReference type="Gene3D" id="3.40.50.300">
    <property type="entry name" value="P-loop containing nucleotide triphosphate hydrolases"/>
    <property type="match status" value="1"/>
</dbReference>
<dbReference type="Pfam" id="PF22679">
    <property type="entry name" value="T1R_D3-like"/>
    <property type="match status" value="1"/>
</dbReference>
<dbReference type="EMBL" id="JABAEW010000085">
    <property type="protein sequence ID" value="NMD89181.1"/>
    <property type="molecule type" value="Genomic_DNA"/>
</dbReference>
<protein>
    <submittedName>
        <fullName evidence="3">Type I restriction endonuclease subunit R</fullName>
    </submittedName>
</protein>
<keyword evidence="3" id="KW-0378">Hydrolase</keyword>
<name>A0A848B1Z6_9BACT</name>
<comment type="caution">
    <text evidence="3">The sequence shown here is derived from an EMBL/GenBank/DDBJ whole genome shotgun (WGS) entry which is preliminary data.</text>
</comment>
<evidence type="ECO:0000256" key="1">
    <source>
        <dbReference type="SAM" id="MobiDB-lite"/>
    </source>
</evidence>
<dbReference type="GO" id="GO:0004519">
    <property type="term" value="F:endonuclease activity"/>
    <property type="evidence" value="ECO:0007669"/>
    <property type="project" value="UniProtKB-KW"/>
</dbReference>
<gene>
    <name evidence="3" type="ORF">HF882_21580</name>
</gene>
<feature type="region of interest" description="Disordered" evidence="1">
    <location>
        <begin position="197"/>
        <end position="220"/>
    </location>
</feature>
<accession>A0A848B1Z6</accession>
<evidence type="ECO:0000313" key="4">
    <source>
        <dbReference type="Proteomes" id="UP000576225"/>
    </source>
</evidence>
<feature type="non-terminal residue" evidence="3">
    <location>
        <position position="1"/>
    </location>
</feature>
<dbReference type="RefSeq" id="WP_168964105.1">
    <property type="nucleotide sequence ID" value="NZ_JABAEW010000085.1"/>
</dbReference>